<evidence type="ECO:0000313" key="2">
    <source>
        <dbReference type="EMBL" id="KEJ89195.1"/>
    </source>
</evidence>
<proteinExistence type="predicted"/>
<feature type="region of interest" description="Disordered" evidence="1">
    <location>
        <begin position="161"/>
        <end position="189"/>
    </location>
</feature>
<feature type="region of interest" description="Disordered" evidence="1">
    <location>
        <begin position="30"/>
        <end position="50"/>
    </location>
</feature>
<sequence length="370" mass="40246">MSEPVTNEEVEDVLSSIRRLVSEDKRPLAGLRSASAEAVPMPEAEQEPAPEVVDRFVLTPALRVTDQQDVAAVADDAGPLDLGSVARNTWAEDETVVAENEPMMLFPAAQEASAEAGAQDGDTDIAALVHEAVETQEQSSEDLQDEGDYSDESYWETPELAEPAQVHEESAEHMHAQEHSGDADADWNVDENDRYSSDLVEEDAHEADFHTIEEVIVNDAPEAVFEAPAEAPNEAANASVLTDKIAALEAAVGEIAQDWEPDGEIEEELTSTVTSAMAWEDNVDLDATGEPIHAAFDDAPLEAEEIPEEPHADSDAGEEEPLMDEAALRDLVSEIVRAELQGALGERITRNVRKLVRREIHRALTAQDME</sequence>
<dbReference type="OrthoDB" id="7875768at2"/>
<keyword evidence="3" id="KW-1185">Reference proteome</keyword>
<organism evidence="2 3">
    <name type="scientific">Sulfitobacter donghicola DSW-25 = KCTC 12864 = JCM 14565</name>
    <dbReference type="NCBI Taxonomy" id="1300350"/>
    <lineage>
        <taxon>Bacteria</taxon>
        <taxon>Pseudomonadati</taxon>
        <taxon>Pseudomonadota</taxon>
        <taxon>Alphaproteobacteria</taxon>
        <taxon>Rhodobacterales</taxon>
        <taxon>Roseobacteraceae</taxon>
        <taxon>Sulfitobacter</taxon>
    </lineage>
</organism>
<feature type="compositionally biased region" description="Low complexity" evidence="1">
    <location>
        <begin position="36"/>
        <end position="50"/>
    </location>
</feature>
<comment type="caution">
    <text evidence="2">The sequence shown here is derived from an EMBL/GenBank/DDBJ whole genome shotgun (WGS) entry which is preliminary data.</text>
</comment>
<dbReference type="AlphaFoldDB" id="A0A073II08"/>
<reference evidence="2 3" key="1">
    <citation type="submission" date="2014-01" db="EMBL/GenBank/DDBJ databases">
        <title>Sulfitobacter donghicola JCM 14565 Genome Sequencing.</title>
        <authorList>
            <person name="Lai Q."/>
            <person name="Hong Z."/>
        </authorList>
    </citation>
    <scope>NUCLEOTIDE SEQUENCE [LARGE SCALE GENOMIC DNA]</scope>
    <source>
        <strain evidence="2 3">JCM 14565</strain>
    </source>
</reference>
<name>A0A073II08_9RHOB</name>
<dbReference type="Proteomes" id="UP000027734">
    <property type="component" value="Unassembled WGS sequence"/>
</dbReference>
<feature type="compositionally biased region" description="Basic and acidic residues" evidence="1">
    <location>
        <begin position="165"/>
        <end position="182"/>
    </location>
</feature>
<gene>
    <name evidence="2" type="ORF">DSW25_09180</name>
</gene>
<dbReference type="EMBL" id="JAMC01000003">
    <property type="protein sequence ID" value="KEJ89195.1"/>
    <property type="molecule type" value="Genomic_DNA"/>
</dbReference>
<accession>A0A073II08</accession>
<protein>
    <submittedName>
        <fullName evidence="2">Uncharacterized protein</fullName>
    </submittedName>
</protein>
<evidence type="ECO:0000256" key="1">
    <source>
        <dbReference type="SAM" id="MobiDB-lite"/>
    </source>
</evidence>
<evidence type="ECO:0000313" key="3">
    <source>
        <dbReference type="Proteomes" id="UP000027734"/>
    </source>
</evidence>
<dbReference type="RefSeq" id="WP_025060035.1">
    <property type="nucleotide sequence ID" value="NZ_JAMC01000003.1"/>
</dbReference>
<dbReference type="STRING" id="1300350.Z948_2718"/>
<dbReference type="eggNOG" id="ENOG5032YP1">
    <property type="taxonomic scope" value="Bacteria"/>
</dbReference>